<dbReference type="SUPFAM" id="SSF53098">
    <property type="entry name" value="Ribonuclease H-like"/>
    <property type="match status" value="1"/>
</dbReference>
<accession>A0ABR3LW19</accession>
<evidence type="ECO:0000313" key="1">
    <source>
        <dbReference type="EMBL" id="KAL1256525.1"/>
    </source>
</evidence>
<dbReference type="Gene3D" id="3.30.420.10">
    <property type="entry name" value="Ribonuclease H-like superfamily/Ribonuclease H"/>
    <property type="match status" value="1"/>
</dbReference>
<dbReference type="PANTHER" id="PTHR47331">
    <property type="entry name" value="PHD-TYPE DOMAIN-CONTAINING PROTEIN"/>
    <property type="match status" value="1"/>
</dbReference>
<keyword evidence="2" id="KW-1185">Reference proteome</keyword>
<protein>
    <submittedName>
        <fullName evidence="1">Uncharacterized protein</fullName>
    </submittedName>
</protein>
<comment type="caution">
    <text evidence="1">The sequence shown here is derived from an EMBL/GenBank/DDBJ whole genome shotgun (WGS) entry which is preliminary data.</text>
</comment>
<sequence length="192" mass="21531">MASHGQENTRRSGISMTIQTIHLEVIESMSALCFINCLLHFFAIRGPPKILYDCGTNFVRACKELQTDKQACHNTNIQAYLLDNKCCWQFNPPHASHMAGSWECMTGVARRILDAMLLQHSPARLTHEVLVTFMAEVSAIVNARLLTAVSMDPEQPMILTPAMLLTQKFGASPVSRCWRHHTPGPIVRKRCS</sequence>
<reference evidence="1 2" key="1">
    <citation type="submission" date="2023-09" db="EMBL/GenBank/DDBJ databases">
        <authorList>
            <person name="Wang M."/>
        </authorList>
    </citation>
    <scope>NUCLEOTIDE SEQUENCE [LARGE SCALE GENOMIC DNA]</scope>
    <source>
        <strain evidence="1">GT-2023</strain>
        <tissue evidence="1">Liver</tissue>
    </source>
</reference>
<dbReference type="Proteomes" id="UP001558613">
    <property type="component" value="Unassembled WGS sequence"/>
</dbReference>
<dbReference type="InterPro" id="IPR036397">
    <property type="entry name" value="RNaseH_sf"/>
</dbReference>
<gene>
    <name evidence="1" type="ORF">QQF64_012070</name>
</gene>
<proteinExistence type="predicted"/>
<evidence type="ECO:0000313" key="2">
    <source>
        <dbReference type="Proteomes" id="UP001558613"/>
    </source>
</evidence>
<name>A0ABR3LW19_9TELE</name>
<organism evidence="1 2">
    <name type="scientific">Cirrhinus molitorella</name>
    <name type="common">mud carp</name>
    <dbReference type="NCBI Taxonomy" id="172907"/>
    <lineage>
        <taxon>Eukaryota</taxon>
        <taxon>Metazoa</taxon>
        <taxon>Chordata</taxon>
        <taxon>Craniata</taxon>
        <taxon>Vertebrata</taxon>
        <taxon>Euteleostomi</taxon>
        <taxon>Actinopterygii</taxon>
        <taxon>Neopterygii</taxon>
        <taxon>Teleostei</taxon>
        <taxon>Ostariophysi</taxon>
        <taxon>Cypriniformes</taxon>
        <taxon>Cyprinidae</taxon>
        <taxon>Labeoninae</taxon>
        <taxon>Labeonini</taxon>
        <taxon>Cirrhinus</taxon>
    </lineage>
</organism>
<dbReference type="InterPro" id="IPR012337">
    <property type="entry name" value="RNaseH-like_sf"/>
</dbReference>
<dbReference type="PANTHER" id="PTHR47331:SF6">
    <property type="entry name" value="DOUBLECORTIN DOMAIN-CONTAINING PROTEIN"/>
    <property type="match status" value="1"/>
</dbReference>
<dbReference type="EMBL" id="JAYMGO010000018">
    <property type="protein sequence ID" value="KAL1256525.1"/>
    <property type="molecule type" value="Genomic_DNA"/>
</dbReference>